<feature type="transmembrane region" description="Helical" evidence="13">
    <location>
        <begin position="227"/>
        <end position="254"/>
    </location>
</feature>
<dbReference type="PANTHER" id="PTHR47755">
    <property type="entry name" value="CELL DIVISION PROTEIN FTSX"/>
    <property type="match status" value="1"/>
</dbReference>
<keyword evidence="17" id="KW-1185">Reference proteome</keyword>
<dbReference type="InterPro" id="IPR004513">
    <property type="entry name" value="FtsX"/>
</dbReference>
<name>A0A5C8HS90_9MICO</name>
<evidence type="ECO:0000256" key="5">
    <source>
        <dbReference type="ARBA" id="ARBA00021907"/>
    </source>
</evidence>
<sequence length="303" mass="33126">MRVALVLSEVLQGLRRNISMVISVILVTFVSLTFVGSAVLMQSQVSNIRDYWEQRSQVAIYMCAEGSSASTCVDGVATEEQIESVTAALEGETLAPLIQTYSFDSQEVSLEKFLQQYPEYEGAVDAAQMNATFWINLKDQTKTDVIYEAFSDTNGIHEVKDQLKYLDPLFQTLTVATYIAIGVAVLMLIAAVLLIATTIRLSAYARRKEIGIMRLVGASNRFIQTPFILEGVVSALIGTLLAGVAVVLGVKFGVEGYLRQRLNLGGEWITVNDALLVVPVLIGIGVVLSAFSAGFAIRRWLRT</sequence>
<dbReference type="Pfam" id="PF18075">
    <property type="entry name" value="FtsX_ECD"/>
    <property type="match status" value="1"/>
</dbReference>
<dbReference type="RefSeq" id="WP_147824681.1">
    <property type="nucleotide sequence ID" value="NZ_BAAARG010000001.1"/>
</dbReference>
<keyword evidence="8 13" id="KW-0812">Transmembrane</keyword>
<dbReference type="InterPro" id="IPR047929">
    <property type="entry name" value="FtsX_actino"/>
</dbReference>
<evidence type="ECO:0000256" key="6">
    <source>
        <dbReference type="ARBA" id="ARBA00022475"/>
    </source>
</evidence>
<evidence type="ECO:0000259" key="14">
    <source>
        <dbReference type="Pfam" id="PF02687"/>
    </source>
</evidence>
<comment type="function">
    <text evidence="1">Part of the ABC transporter FtsEX involved in cellular division.</text>
</comment>
<keyword evidence="7 12" id="KW-0132">Cell division</keyword>
<keyword evidence="6 12" id="KW-1003">Cell membrane</keyword>
<dbReference type="AlphaFoldDB" id="A0A5C8HS90"/>
<keyword evidence="11 12" id="KW-0131">Cell cycle</keyword>
<feature type="domain" description="FtsX extracellular" evidence="15">
    <location>
        <begin position="57"/>
        <end position="159"/>
    </location>
</feature>
<accession>A0A5C8HS90</accession>
<feature type="transmembrane region" description="Helical" evidence="13">
    <location>
        <begin position="274"/>
        <end position="297"/>
    </location>
</feature>
<dbReference type="PANTHER" id="PTHR47755:SF1">
    <property type="entry name" value="CELL DIVISION PROTEIN FTSX"/>
    <property type="match status" value="1"/>
</dbReference>
<evidence type="ECO:0000256" key="3">
    <source>
        <dbReference type="ARBA" id="ARBA00007379"/>
    </source>
</evidence>
<comment type="caution">
    <text evidence="16">The sequence shown here is derived from an EMBL/GenBank/DDBJ whole genome shotgun (WGS) entry which is preliminary data.</text>
</comment>
<dbReference type="PIRSF" id="PIRSF003097">
    <property type="entry name" value="FtsX"/>
    <property type="match status" value="1"/>
</dbReference>
<keyword evidence="9 13" id="KW-1133">Transmembrane helix</keyword>
<comment type="similarity">
    <text evidence="3 12">Belongs to the ABC-4 integral membrane protein family. FtsX subfamily.</text>
</comment>
<feature type="transmembrane region" description="Helical" evidence="13">
    <location>
        <begin position="175"/>
        <end position="199"/>
    </location>
</feature>
<evidence type="ECO:0000256" key="7">
    <source>
        <dbReference type="ARBA" id="ARBA00022618"/>
    </source>
</evidence>
<dbReference type="InterPro" id="IPR040690">
    <property type="entry name" value="FtsX_ECD"/>
</dbReference>
<organism evidence="16 17">
    <name type="scientific">Microbacterium mitrae</name>
    <dbReference type="NCBI Taxonomy" id="664640"/>
    <lineage>
        <taxon>Bacteria</taxon>
        <taxon>Bacillati</taxon>
        <taxon>Actinomycetota</taxon>
        <taxon>Actinomycetes</taxon>
        <taxon>Micrococcales</taxon>
        <taxon>Microbacteriaceae</taxon>
        <taxon>Microbacterium</taxon>
    </lineage>
</organism>
<feature type="domain" description="ABC3 transporter permease C-terminal" evidence="14">
    <location>
        <begin position="183"/>
        <end position="299"/>
    </location>
</feature>
<evidence type="ECO:0000256" key="11">
    <source>
        <dbReference type="ARBA" id="ARBA00023306"/>
    </source>
</evidence>
<dbReference type="InterPro" id="IPR003838">
    <property type="entry name" value="ABC3_permease_C"/>
</dbReference>
<comment type="subcellular location">
    <subcellularLocation>
        <location evidence="2">Cell membrane</location>
        <topology evidence="2">Multi-pass membrane protein</topology>
    </subcellularLocation>
</comment>
<feature type="transmembrane region" description="Helical" evidence="13">
    <location>
        <begin position="21"/>
        <end position="41"/>
    </location>
</feature>
<proteinExistence type="inferred from homology"/>
<reference evidence="16 17" key="1">
    <citation type="submission" date="2019-08" db="EMBL/GenBank/DDBJ databases">
        <authorList>
            <person name="Dong K."/>
        </authorList>
    </citation>
    <scope>NUCLEOTIDE SEQUENCE [LARGE SCALE GENOMIC DNA]</scope>
    <source>
        <strain evidence="16 17">M4-8</strain>
    </source>
</reference>
<dbReference type="Pfam" id="PF02687">
    <property type="entry name" value="FtsX"/>
    <property type="match status" value="1"/>
</dbReference>
<comment type="subunit">
    <text evidence="4">Forms a membrane-associated complex with FtsE.</text>
</comment>
<dbReference type="Gene3D" id="3.30.70.3040">
    <property type="match status" value="1"/>
</dbReference>
<evidence type="ECO:0000256" key="8">
    <source>
        <dbReference type="ARBA" id="ARBA00022692"/>
    </source>
</evidence>
<dbReference type="OrthoDB" id="9812531at2"/>
<dbReference type="GO" id="GO:0051301">
    <property type="term" value="P:cell division"/>
    <property type="evidence" value="ECO:0007669"/>
    <property type="project" value="UniProtKB-KW"/>
</dbReference>
<evidence type="ECO:0000256" key="2">
    <source>
        <dbReference type="ARBA" id="ARBA00004651"/>
    </source>
</evidence>
<dbReference type="Proteomes" id="UP000321196">
    <property type="component" value="Unassembled WGS sequence"/>
</dbReference>
<gene>
    <name evidence="16" type="ORF">FVP60_02505</name>
</gene>
<evidence type="ECO:0000259" key="15">
    <source>
        <dbReference type="Pfam" id="PF18075"/>
    </source>
</evidence>
<dbReference type="EMBL" id="VRSW01000001">
    <property type="protein sequence ID" value="TXK05871.1"/>
    <property type="molecule type" value="Genomic_DNA"/>
</dbReference>
<dbReference type="GO" id="GO:0005886">
    <property type="term" value="C:plasma membrane"/>
    <property type="evidence" value="ECO:0007669"/>
    <property type="project" value="UniProtKB-SubCell"/>
</dbReference>
<evidence type="ECO:0000313" key="17">
    <source>
        <dbReference type="Proteomes" id="UP000321196"/>
    </source>
</evidence>
<dbReference type="NCBIfam" id="NF038346">
    <property type="entry name" value="FtsX_actino"/>
    <property type="match status" value="1"/>
</dbReference>
<evidence type="ECO:0000256" key="9">
    <source>
        <dbReference type="ARBA" id="ARBA00022989"/>
    </source>
</evidence>
<evidence type="ECO:0000256" key="1">
    <source>
        <dbReference type="ARBA" id="ARBA00003552"/>
    </source>
</evidence>
<keyword evidence="10 12" id="KW-0472">Membrane</keyword>
<evidence type="ECO:0000256" key="12">
    <source>
        <dbReference type="PIRNR" id="PIRNR003097"/>
    </source>
</evidence>
<protein>
    <recommendedName>
        <fullName evidence="5 12">Cell division protein FtsX</fullName>
    </recommendedName>
</protein>
<evidence type="ECO:0000256" key="13">
    <source>
        <dbReference type="SAM" id="Phobius"/>
    </source>
</evidence>
<evidence type="ECO:0000256" key="10">
    <source>
        <dbReference type="ARBA" id="ARBA00023136"/>
    </source>
</evidence>
<evidence type="ECO:0000256" key="4">
    <source>
        <dbReference type="ARBA" id="ARBA00011160"/>
    </source>
</evidence>
<evidence type="ECO:0000313" key="16">
    <source>
        <dbReference type="EMBL" id="TXK05871.1"/>
    </source>
</evidence>